<dbReference type="SUPFAM" id="SSF47413">
    <property type="entry name" value="lambda repressor-like DNA-binding domains"/>
    <property type="match status" value="1"/>
</dbReference>
<dbReference type="CDD" id="cd00093">
    <property type="entry name" value="HTH_XRE"/>
    <property type="match status" value="1"/>
</dbReference>
<dbReference type="AlphaFoldDB" id="A0A653TMR5"/>
<dbReference type="PROSITE" id="PS50943">
    <property type="entry name" value="HTH_CROC1"/>
    <property type="match status" value="1"/>
</dbReference>
<dbReference type="InterPro" id="IPR010982">
    <property type="entry name" value="Lambda_DNA-bd_dom_sf"/>
</dbReference>
<feature type="domain" description="HTH cro/C1-type" evidence="2">
    <location>
        <begin position="6"/>
        <end position="60"/>
    </location>
</feature>
<evidence type="ECO:0000313" key="4">
    <source>
        <dbReference type="Proteomes" id="UP000433089"/>
    </source>
</evidence>
<reference evidence="3 4" key="1">
    <citation type="submission" date="2019-10" db="EMBL/GenBank/DDBJ databases">
        <authorList>
            <person name="Karimi E."/>
        </authorList>
    </citation>
    <scope>NUCLEOTIDE SEQUENCE [LARGE SCALE GENOMIC DNA]</scope>
    <source>
        <strain evidence="3">Bacillus sp. 348</strain>
    </source>
</reference>
<dbReference type="PANTHER" id="PTHR46558:SF11">
    <property type="entry name" value="HTH-TYPE TRANSCRIPTIONAL REGULATOR XRE"/>
    <property type="match status" value="1"/>
</dbReference>
<organism evidence="3 4">
    <name type="scientific">Bacillus altitudinis</name>
    <dbReference type="NCBI Taxonomy" id="293387"/>
    <lineage>
        <taxon>Bacteria</taxon>
        <taxon>Bacillati</taxon>
        <taxon>Bacillota</taxon>
        <taxon>Bacilli</taxon>
        <taxon>Bacillales</taxon>
        <taxon>Bacillaceae</taxon>
        <taxon>Bacillus</taxon>
    </lineage>
</organism>
<dbReference type="RefSeq" id="WP_025092870.1">
    <property type="nucleotide sequence ID" value="NZ_JAFKOO010000003.1"/>
</dbReference>
<name>A0A653TMR5_BACAB</name>
<keyword evidence="1" id="KW-0238">DNA-binding</keyword>
<dbReference type="PANTHER" id="PTHR46558">
    <property type="entry name" value="TRACRIPTIONAL REGULATORY PROTEIN-RELATED-RELATED"/>
    <property type="match status" value="1"/>
</dbReference>
<proteinExistence type="predicted"/>
<dbReference type="EMBL" id="CABWLH010000009">
    <property type="protein sequence ID" value="VXB81764.1"/>
    <property type="molecule type" value="Genomic_DNA"/>
</dbReference>
<evidence type="ECO:0000259" key="2">
    <source>
        <dbReference type="PROSITE" id="PS50943"/>
    </source>
</evidence>
<sequence length="111" mass="13261">MFGNRLKELRKLNKKTQDDLANLLGISRQGYSRYEKNETQPDFDSLKKLSDFFNVSIDYLLTGKEFDGSNEEMWKELLNPKTQLFFKDLKDAPDDKIEELIQFWEFIKNKK</sequence>
<protein>
    <submittedName>
        <fullName evidence="3">Phage PBSX transcriptional regulator</fullName>
    </submittedName>
</protein>
<accession>A0A653TMR5</accession>
<gene>
    <name evidence="3" type="primary">xre</name>
    <name evidence="3" type="ORF">BACI348_41631</name>
</gene>
<dbReference type="Proteomes" id="UP000433089">
    <property type="component" value="Unassembled WGS sequence"/>
</dbReference>
<evidence type="ECO:0000313" key="3">
    <source>
        <dbReference type="EMBL" id="VXB81764.1"/>
    </source>
</evidence>
<evidence type="ECO:0000256" key="1">
    <source>
        <dbReference type="ARBA" id="ARBA00023125"/>
    </source>
</evidence>
<dbReference type="Pfam" id="PF01381">
    <property type="entry name" value="HTH_3"/>
    <property type="match status" value="1"/>
</dbReference>
<dbReference type="Gene3D" id="1.10.260.40">
    <property type="entry name" value="lambda repressor-like DNA-binding domains"/>
    <property type="match status" value="1"/>
</dbReference>
<dbReference type="GO" id="GO:0003677">
    <property type="term" value="F:DNA binding"/>
    <property type="evidence" value="ECO:0007669"/>
    <property type="project" value="UniProtKB-KW"/>
</dbReference>
<dbReference type="InterPro" id="IPR001387">
    <property type="entry name" value="Cro/C1-type_HTH"/>
</dbReference>
<dbReference type="SMART" id="SM00530">
    <property type="entry name" value="HTH_XRE"/>
    <property type="match status" value="1"/>
</dbReference>